<dbReference type="PANTHER" id="PTHR42923:SF46">
    <property type="entry name" value="AMINE OXIDASE"/>
    <property type="match status" value="1"/>
</dbReference>
<name>A0A934MB31_9RHOB</name>
<accession>A0A934MB31</accession>
<proteinExistence type="predicted"/>
<keyword evidence="2" id="KW-1185">Reference proteome</keyword>
<dbReference type="Pfam" id="PF13450">
    <property type="entry name" value="NAD_binding_8"/>
    <property type="match status" value="1"/>
</dbReference>
<dbReference type="Gene3D" id="3.50.50.60">
    <property type="entry name" value="FAD/NAD(P)-binding domain"/>
    <property type="match status" value="1"/>
</dbReference>
<gene>
    <name evidence="1" type="ORF">ILP92_16225</name>
</gene>
<dbReference type="PANTHER" id="PTHR42923">
    <property type="entry name" value="PROTOPORPHYRINOGEN OXIDASE"/>
    <property type="match status" value="1"/>
</dbReference>
<evidence type="ECO:0000313" key="1">
    <source>
        <dbReference type="EMBL" id="MBJ3764297.1"/>
    </source>
</evidence>
<dbReference type="Proteomes" id="UP000642488">
    <property type="component" value="Unassembled WGS sequence"/>
</dbReference>
<dbReference type="GO" id="GO:0016491">
    <property type="term" value="F:oxidoreductase activity"/>
    <property type="evidence" value="ECO:0007669"/>
    <property type="project" value="TreeGrafter"/>
</dbReference>
<dbReference type="InterPro" id="IPR036188">
    <property type="entry name" value="FAD/NAD-bd_sf"/>
</dbReference>
<reference evidence="1" key="1">
    <citation type="submission" date="2020-12" db="EMBL/GenBank/DDBJ databases">
        <title>Bacterial taxonomy.</title>
        <authorList>
            <person name="Pan X."/>
        </authorList>
    </citation>
    <scope>NUCLEOTIDE SEQUENCE</scope>
    <source>
        <strain evidence="1">KCTC 52957</strain>
    </source>
</reference>
<comment type="caution">
    <text evidence="1">The sequence shown here is derived from an EMBL/GenBank/DDBJ whole genome shotgun (WGS) entry which is preliminary data.</text>
</comment>
<dbReference type="EMBL" id="JAEKPD010000019">
    <property type="protein sequence ID" value="MBJ3764297.1"/>
    <property type="molecule type" value="Genomic_DNA"/>
</dbReference>
<sequence length="639" mass="70777">MYLDGEVPYPVAPSPRPHVIIVGAGVAGLSAAHRLLERGHDVTLLEANSYVGGKLGTHTDWDDQRHNKHGFEVDAPLTEDPGPFGRRLCDTCTDPCCQDKRFDDRHEHCYHMYLNWYHNFWGLMRDIGAVDRFVPISDICHQPADPDAQAYRVVNPGSPWTALSNLGCGVNTPVDMFLHGQSMLDLLALPERADRRLDKMSVEAFLLDHGYTTPASRKSSHRVLAKAFAASTSMASASTYRSFVKYGARLPDPTMWLLDGDTSEAIFTPWLKTLAGLVGQFDVEGEIFRDRPVFSDAIAHFETLERSAAERDALPSLKIIPLCELTGIEIDFETGEFMLRVDKLDRSPGPQPGYDQKRDFYQGGLWRFGGQIILTVPPRQLATLAYTRAGYEKADARTCLAAADPHLANATRLHSAPIMTLDVVFRGPLERPLPRGIVNLLNSKYEMSLYDNTQMWRSEAGEEPREHMISVCASDAQTLMPYVDKPGGMKVIIEELLAEMRRYVRFDPEADILHCRTHLQTNAGEELFINAVDTWNSRPRTTTEIPGLTIAGDFVQTPIDVVTIEAAAMSGLMAAEAVRRKTGAGRPVDIVVPDTVPSAMMSAAATAMRPFAYAARAASGVDQGWRQAFDEVFPAPSDD</sequence>
<dbReference type="AlphaFoldDB" id="A0A934MB31"/>
<protein>
    <submittedName>
        <fullName evidence="1">FAD-dependent oxidoreductase</fullName>
    </submittedName>
</protein>
<dbReference type="InterPro" id="IPR050464">
    <property type="entry name" value="Zeta_carotene_desat/Oxidored"/>
</dbReference>
<organism evidence="1 2">
    <name type="scientific">Palleronia pontilimi</name>
    <dbReference type="NCBI Taxonomy" id="1964209"/>
    <lineage>
        <taxon>Bacteria</taxon>
        <taxon>Pseudomonadati</taxon>
        <taxon>Pseudomonadota</taxon>
        <taxon>Alphaproteobacteria</taxon>
        <taxon>Rhodobacterales</taxon>
        <taxon>Roseobacteraceae</taxon>
        <taxon>Palleronia</taxon>
    </lineage>
</organism>
<evidence type="ECO:0000313" key="2">
    <source>
        <dbReference type="Proteomes" id="UP000642488"/>
    </source>
</evidence>
<dbReference type="SUPFAM" id="SSF51905">
    <property type="entry name" value="FAD/NAD(P)-binding domain"/>
    <property type="match status" value="1"/>
</dbReference>